<dbReference type="OrthoDB" id="3255666at2"/>
<name>A0A3E1HHV2_9MYCO</name>
<proteinExistence type="predicted"/>
<organism evidence="2 3">
    <name type="scientific">Mycobacterium uberis</name>
    <dbReference type="NCBI Taxonomy" id="2162698"/>
    <lineage>
        <taxon>Bacteria</taxon>
        <taxon>Bacillati</taxon>
        <taxon>Actinomycetota</taxon>
        <taxon>Actinomycetes</taxon>
        <taxon>Mycobacteriales</taxon>
        <taxon>Mycobacteriaceae</taxon>
        <taxon>Mycobacterium</taxon>
    </lineage>
</organism>
<protein>
    <submittedName>
        <fullName evidence="2">Uncharacterized protein</fullName>
    </submittedName>
</protein>
<dbReference type="Proteomes" id="UP000258522">
    <property type="component" value="Unassembled WGS sequence"/>
</dbReference>
<comment type="caution">
    <text evidence="2">The sequence shown here is derived from an EMBL/GenBank/DDBJ whole genome shotgun (WGS) entry which is preliminary data.</text>
</comment>
<gene>
    <name evidence="2" type="ORF">MUBE_06120</name>
    <name evidence="1" type="ORF">MUBE_13735</name>
</gene>
<accession>A0A3E1HHV2</accession>
<evidence type="ECO:0000313" key="3">
    <source>
        <dbReference type="Proteomes" id="UP000258522"/>
    </source>
</evidence>
<evidence type="ECO:0000313" key="2">
    <source>
        <dbReference type="EMBL" id="RFD26031.1"/>
    </source>
</evidence>
<sequence>MLPGATLVVGHQDTLANDALTKVLRQVTWELRDRRGDKLDPEWVNQ</sequence>
<dbReference type="EMBL" id="QAYL01000007">
    <property type="protein sequence ID" value="RFD26031.1"/>
    <property type="molecule type" value="Genomic_DNA"/>
</dbReference>
<reference evidence="2 3" key="1">
    <citation type="submission" date="2018-07" db="EMBL/GenBank/DDBJ databases">
        <title>Whole genome sequence of Mycobacterium uberis.</title>
        <authorList>
            <person name="Benjak A."/>
        </authorList>
    </citation>
    <scope>NUCLEOTIDE SEQUENCE [LARGE SCALE GENOMIC DNA]</scope>
    <source>
        <strain evidence="2 3">Jura</strain>
    </source>
</reference>
<dbReference type="EMBL" id="QAYL01000030">
    <property type="protein sequence ID" value="RFD24327.1"/>
    <property type="molecule type" value="Genomic_DNA"/>
</dbReference>
<dbReference type="AlphaFoldDB" id="A0A3E1HHV2"/>
<keyword evidence="3" id="KW-1185">Reference proteome</keyword>
<evidence type="ECO:0000313" key="1">
    <source>
        <dbReference type="EMBL" id="RFD24327.1"/>
    </source>
</evidence>